<dbReference type="OrthoDB" id="9805115at2"/>
<dbReference type="InterPro" id="IPR038461">
    <property type="entry name" value="Schlafen_AlbA_2_dom_sf"/>
</dbReference>
<protein>
    <submittedName>
        <fullName evidence="2">Transcriptional regulator</fullName>
    </submittedName>
</protein>
<evidence type="ECO:0000259" key="1">
    <source>
        <dbReference type="Pfam" id="PF04326"/>
    </source>
</evidence>
<organism evidence="2 3">
    <name type="scientific">Pseudomonas chlororaphis</name>
    <dbReference type="NCBI Taxonomy" id="587753"/>
    <lineage>
        <taxon>Bacteria</taxon>
        <taxon>Pseudomonadati</taxon>
        <taxon>Pseudomonadota</taxon>
        <taxon>Gammaproteobacteria</taxon>
        <taxon>Pseudomonadales</taxon>
        <taxon>Pseudomonadaceae</taxon>
        <taxon>Pseudomonas</taxon>
    </lineage>
</organism>
<dbReference type="PATRIC" id="fig|587753.10.peg.5878"/>
<proteinExistence type="predicted"/>
<dbReference type="InterPro" id="IPR007421">
    <property type="entry name" value="Schlafen_AlbA_2_dom"/>
</dbReference>
<name>A0A0D5Y7Q4_9PSED</name>
<sequence>MDMQQQLQRLLDCTGESEVVEFKEAKNSYDFGKLGKYFSALSNEANLKGLLSAWLVFGVNDNQQVVGTKFRETFKDLQSLKKEVADKTAHRLTFIEIHTVQHPDGRVLLLEIPAAPQGVPVAWEGHYYGRDGESLGPLSLEEIERIRNQNRLQDWSATICSDATLDDLSDEAIALARREFATKHPKLAGELPAWSDETFLNKAKLTIQGQITRTVILLLGKPEAAHWLNPASPTLSWILKDRDGLERDYQHFSCPLLVSADELYRKIRNLKYRYMAEGSLFPEEVDQYDPFIIREALNNAIAHQDYELGGKISVVEFEDGRLCFSNPGAFIPGSVEQVIHADAPESRYRNRFLSDAMVNLNMIDTIGSGIRKMFLIQKKRFFPLPEYQLEQSRVQVTITGRVLDMSYARKLAELPNLALDDIILLDRVQKRKLLTDVQVQHLKAQGLIEGRKPNFHISAQVARHSDDKVQYILNRGFDDDHYKLLIRQLIEKFGSARRADIDKLLLDKLPKVLDRQQKANKIKNLLQALKNQGVIEAKGKLWQMSKR</sequence>
<dbReference type="KEGG" id="pcz:PCL1606_58960"/>
<evidence type="ECO:0000313" key="2">
    <source>
        <dbReference type="EMBL" id="AKA27341.1"/>
    </source>
</evidence>
<dbReference type="Gene3D" id="3.30.950.30">
    <property type="entry name" value="Schlafen, AAA domain"/>
    <property type="match status" value="1"/>
</dbReference>
<evidence type="ECO:0000313" key="3">
    <source>
        <dbReference type="Proteomes" id="UP000032748"/>
    </source>
</evidence>
<dbReference type="RefSeq" id="WP_045886482.1">
    <property type="nucleotide sequence ID" value="NZ_CP011110.1"/>
</dbReference>
<gene>
    <name evidence="2" type="ORF">PCL1606_58960</name>
</gene>
<feature type="domain" description="Schlafen AlbA-2" evidence="1">
    <location>
        <begin position="16"/>
        <end position="135"/>
    </location>
</feature>
<dbReference type="Pfam" id="PF04326">
    <property type="entry name" value="SLFN_AlbA_2"/>
    <property type="match status" value="1"/>
</dbReference>
<dbReference type="PANTHER" id="PTHR30595:SF6">
    <property type="entry name" value="SCHLAFEN ALBA-2 DOMAIN-CONTAINING PROTEIN"/>
    <property type="match status" value="1"/>
</dbReference>
<dbReference type="Gene3D" id="3.30.565.60">
    <property type="match status" value="1"/>
</dbReference>
<reference evidence="2 3" key="1">
    <citation type="journal article" date="2015" name="Mol. Plant Microbe Interact.">
        <title>Comparative Genomic Analysis of Pseudomonas chlororaphis PCL1606 Reveals New Insight into Antifungal Compounds Involved in Biocontrol.</title>
        <authorList>
            <person name="Calderon C.E."/>
            <person name="Ramos C."/>
            <person name="de Vicente A."/>
            <person name="Cazorla F.M."/>
        </authorList>
    </citation>
    <scope>NUCLEOTIDE SEQUENCE [LARGE SCALE GENOMIC DNA]</scope>
    <source>
        <strain evidence="2 3">PCL1606</strain>
    </source>
</reference>
<dbReference type="AlphaFoldDB" id="A0A0D5Y7Q4"/>
<dbReference type="Proteomes" id="UP000032748">
    <property type="component" value="Chromosome"/>
</dbReference>
<dbReference type="PANTHER" id="PTHR30595">
    <property type="entry name" value="GLPR-RELATED TRANSCRIPTIONAL REPRESSOR"/>
    <property type="match status" value="1"/>
</dbReference>
<dbReference type="EMBL" id="CP011110">
    <property type="protein sequence ID" value="AKA27341.1"/>
    <property type="molecule type" value="Genomic_DNA"/>
</dbReference>
<dbReference type="Pfam" id="PF13749">
    <property type="entry name" value="HATPase_c_4"/>
    <property type="match status" value="1"/>
</dbReference>
<dbReference type="InterPro" id="IPR038475">
    <property type="entry name" value="RecG_C_sf"/>
</dbReference>
<accession>A0A0D5Y7Q4</accession>